<sequence>MMVGEQPGDREDIEGHPFVGPAGKVLDQVLIEVGIDRTKVFVTNAVKHFKFAPRGKRRLHQKPNGGEISACRFWLDHERALVRPKVIVALGATAAQSLLGSGATISQLRDAPRELDDGTMVFVAVHPSYLLRMPDRTKAAKERKAFTRDLGAVRHYVESIKGGRVALDRKNADP</sequence>
<dbReference type="Pfam" id="PF03167">
    <property type="entry name" value="UDG"/>
    <property type="match status" value="1"/>
</dbReference>
<keyword evidence="12" id="KW-1185">Reference proteome</keyword>
<dbReference type="GO" id="GO:0006281">
    <property type="term" value="P:DNA repair"/>
    <property type="evidence" value="ECO:0007669"/>
    <property type="project" value="UniProtKB-KW"/>
</dbReference>
<dbReference type="eggNOG" id="COG1573">
    <property type="taxonomic scope" value="Bacteria"/>
</dbReference>
<dbReference type="KEGG" id="phl:KKY_2392"/>
<dbReference type="InterPro" id="IPR051536">
    <property type="entry name" value="UDG_Type-4/5"/>
</dbReference>
<evidence type="ECO:0000256" key="5">
    <source>
        <dbReference type="ARBA" id="ARBA00022763"/>
    </source>
</evidence>
<comment type="similarity">
    <text evidence="1">Belongs to the uracil-DNA glycosylase (UDG) superfamily. Type 4 (UDGa) family.</text>
</comment>
<dbReference type="SMART" id="SM00987">
    <property type="entry name" value="UreE_C"/>
    <property type="match status" value="1"/>
</dbReference>
<evidence type="ECO:0000256" key="8">
    <source>
        <dbReference type="ARBA" id="ARBA00023014"/>
    </source>
</evidence>
<dbReference type="Proteomes" id="UP000008850">
    <property type="component" value="Chromosome"/>
</dbReference>
<evidence type="ECO:0000313" key="12">
    <source>
        <dbReference type="Proteomes" id="UP000008850"/>
    </source>
</evidence>
<keyword evidence="4" id="KW-0479">Metal-binding</keyword>
<dbReference type="GO" id="GO:0051539">
    <property type="term" value="F:4 iron, 4 sulfur cluster binding"/>
    <property type="evidence" value="ECO:0007669"/>
    <property type="project" value="UniProtKB-KW"/>
</dbReference>
<dbReference type="GO" id="GO:0046872">
    <property type="term" value="F:metal ion binding"/>
    <property type="evidence" value="ECO:0007669"/>
    <property type="project" value="UniProtKB-KW"/>
</dbReference>
<feature type="domain" description="Uracil-DNA glycosylase-like" evidence="10">
    <location>
        <begin position="1"/>
        <end position="151"/>
    </location>
</feature>
<evidence type="ECO:0000256" key="7">
    <source>
        <dbReference type="ARBA" id="ARBA00023004"/>
    </source>
</evidence>
<dbReference type="AlphaFoldDB" id="G4R920"/>
<evidence type="ECO:0000256" key="2">
    <source>
        <dbReference type="ARBA" id="ARBA00019403"/>
    </source>
</evidence>
<dbReference type="PATRIC" id="fig|1082931.4.peg.2360"/>
<evidence type="ECO:0000256" key="1">
    <source>
        <dbReference type="ARBA" id="ARBA00006521"/>
    </source>
</evidence>
<gene>
    <name evidence="11" type="ordered locus">KKY_2392</name>
</gene>
<dbReference type="SUPFAM" id="SSF52141">
    <property type="entry name" value="Uracil-DNA glycosylase-like"/>
    <property type="match status" value="1"/>
</dbReference>
<evidence type="ECO:0000256" key="3">
    <source>
        <dbReference type="ARBA" id="ARBA00022485"/>
    </source>
</evidence>
<evidence type="ECO:0000259" key="10">
    <source>
        <dbReference type="SMART" id="SM00986"/>
    </source>
</evidence>
<proteinExistence type="inferred from homology"/>
<dbReference type="SMART" id="SM00986">
    <property type="entry name" value="UDG"/>
    <property type="match status" value="1"/>
</dbReference>
<dbReference type="CDD" id="cd10030">
    <property type="entry name" value="UDG-F4_TTUDGA_SPO1dp_like"/>
    <property type="match status" value="1"/>
</dbReference>
<keyword evidence="7" id="KW-0408">Iron</keyword>
<evidence type="ECO:0000256" key="4">
    <source>
        <dbReference type="ARBA" id="ARBA00022723"/>
    </source>
</evidence>
<name>G4R920_PELHB</name>
<dbReference type="Gene3D" id="3.40.470.10">
    <property type="entry name" value="Uracil-DNA glycosylase-like domain"/>
    <property type="match status" value="1"/>
</dbReference>
<reference evidence="11 12" key="1">
    <citation type="journal article" date="2012" name="J. Bacteriol.">
        <title>Complete genome sequence of Pelagibacterium halotolerans B2T.</title>
        <authorList>
            <person name="Huo Y.Y."/>
            <person name="Cheng H."/>
            <person name="Han X.F."/>
            <person name="Jiang X.W."/>
            <person name="Sun C."/>
            <person name="Zhang X.Q."/>
            <person name="Zhu X.F."/>
            <person name="Liu Y.F."/>
            <person name="Li P.F."/>
            <person name="Ni P.X."/>
            <person name="Wu M."/>
        </authorList>
    </citation>
    <scope>NUCLEOTIDE SEQUENCE [LARGE SCALE GENOMIC DNA]</scope>
    <source>
        <strain evidence="12">DSM 22347 / JCM 15775 / CGMCC 1.7692 / B2</strain>
    </source>
</reference>
<dbReference type="InterPro" id="IPR036895">
    <property type="entry name" value="Uracil-DNA_glycosylase-like_sf"/>
</dbReference>
<keyword evidence="8" id="KW-0411">Iron-sulfur</keyword>
<organism evidence="11 12">
    <name type="scientific">Pelagibacterium halotolerans (strain DSM 22347 / JCM 15775 / CGMCC 1.7692 / B2)</name>
    <dbReference type="NCBI Taxonomy" id="1082931"/>
    <lineage>
        <taxon>Bacteria</taxon>
        <taxon>Pseudomonadati</taxon>
        <taxon>Pseudomonadota</taxon>
        <taxon>Alphaproteobacteria</taxon>
        <taxon>Hyphomicrobiales</taxon>
        <taxon>Devosiaceae</taxon>
        <taxon>Pelagibacterium</taxon>
    </lineage>
</organism>
<keyword evidence="9" id="KW-0234">DNA repair</keyword>
<dbReference type="STRING" id="1082931.KKY_2392"/>
<evidence type="ECO:0000256" key="9">
    <source>
        <dbReference type="ARBA" id="ARBA00023204"/>
    </source>
</evidence>
<keyword evidence="6" id="KW-0378">Hydrolase</keyword>
<dbReference type="EMBL" id="CP003075">
    <property type="protein sequence ID" value="AEQ52400.1"/>
    <property type="molecule type" value="Genomic_DNA"/>
</dbReference>
<accession>G4R920</accession>
<dbReference type="NCBIfam" id="TIGR03914">
    <property type="entry name" value="UDG_fam_dom"/>
    <property type="match status" value="1"/>
</dbReference>
<dbReference type="GO" id="GO:0097506">
    <property type="term" value="F:deaminated base DNA N-glycosylase activity"/>
    <property type="evidence" value="ECO:0007669"/>
    <property type="project" value="UniProtKB-ARBA"/>
</dbReference>
<protein>
    <recommendedName>
        <fullName evidence="2">Type-4 uracil-DNA glycosylase</fullName>
    </recommendedName>
</protein>
<keyword evidence="5" id="KW-0227">DNA damage</keyword>
<evidence type="ECO:0000313" key="11">
    <source>
        <dbReference type="EMBL" id="AEQ52400.1"/>
    </source>
</evidence>
<dbReference type="PANTHER" id="PTHR33693">
    <property type="entry name" value="TYPE-5 URACIL-DNA GLYCOSYLASE"/>
    <property type="match status" value="1"/>
</dbReference>
<keyword evidence="3" id="KW-0004">4Fe-4S</keyword>
<dbReference type="PANTHER" id="PTHR33693:SF9">
    <property type="entry name" value="TYPE-4 URACIL-DNA GLYCOSYLASE"/>
    <property type="match status" value="1"/>
</dbReference>
<dbReference type="InterPro" id="IPR005273">
    <property type="entry name" value="Ura-DNA_glyco_family4"/>
</dbReference>
<dbReference type="InterPro" id="IPR005122">
    <property type="entry name" value="Uracil-DNA_glycosylase-like"/>
</dbReference>
<evidence type="ECO:0000256" key="6">
    <source>
        <dbReference type="ARBA" id="ARBA00022801"/>
    </source>
</evidence>
<dbReference type="HOGENOM" id="CLU_044815_1_3_5"/>